<dbReference type="NCBIfam" id="TIGR03420">
    <property type="entry name" value="DnaA_homol_Hda"/>
    <property type="match status" value="1"/>
</dbReference>
<reference evidence="3 4" key="1">
    <citation type="journal article" date="2024" name="Microbiology">
        <title>Methylomarinum rosea sp. nov., a novel halophilic methanotrophic bacterium from the hypersaline Lake Elton.</title>
        <authorList>
            <person name="Suleimanov R.Z."/>
            <person name="Oshkin I.Y."/>
            <person name="Danilova O.V."/>
            <person name="Suzina N.E."/>
            <person name="Dedysh S.N."/>
        </authorList>
    </citation>
    <scope>NUCLEOTIDE SEQUENCE [LARGE SCALE GENOMIC DNA]</scope>
    <source>
        <strain evidence="3 4">Ch1-1</strain>
    </source>
</reference>
<dbReference type="InterPro" id="IPR013317">
    <property type="entry name" value="DnaA_dom"/>
</dbReference>
<dbReference type="AlphaFoldDB" id="A0AAU7NV64"/>
<dbReference type="InterPro" id="IPR017788">
    <property type="entry name" value="Hda"/>
</dbReference>
<protein>
    <submittedName>
        <fullName evidence="3">DnaA regulatory inactivator Hda</fullName>
    </submittedName>
</protein>
<dbReference type="PANTHER" id="PTHR30050">
    <property type="entry name" value="CHROMOSOMAL REPLICATION INITIATOR PROTEIN DNAA"/>
    <property type="match status" value="1"/>
</dbReference>
<sequence>MAEQLPLQFEFQTNQNFASFFPGNNAEVIKHLHDFVSENKEQQIFLWGESGLGKTHLLQACCQSAREQAKNAFYLSFHADKLPDPGLLDGLENLPIVCLDNIEQIAGDQVWEHALFNFYNRHRDHDNQLLITANCPPSALPLLLPDLKTRMSWGLTLKLQALSDEQTIQALSHKAKCMGFDMTEKVGRFLLSHYARDLPALWRLLEKIDQATLAAKRKLTIPFLKQIMTDHDAR</sequence>
<dbReference type="Pfam" id="PF00308">
    <property type="entry name" value="Bac_DnaA"/>
    <property type="match status" value="2"/>
</dbReference>
<dbReference type="Pfam" id="PF22688">
    <property type="entry name" value="Hda_lid"/>
    <property type="match status" value="1"/>
</dbReference>
<evidence type="ECO:0000259" key="1">
    <source>
        <dbReference type="Pfam" id="PF00308"/>
    </source>
</evidence>
<dbReference type="InterPro" id="IPR055199">
    <property type="entry name" value="Hda_lid"/>
</dbReference>
<dbReference type="GO" id="GO:0006270">
    <property type="term" value="P:DNA replication initiation"/>
    <property type="evidence" value="ECO:0007669"/>
    <property type="project" value="TreeGrafter"/>
</dbReference>
<dbReference type="Proteomes" id="UP001225378">
    <property type="component" value="Chromosome"/>
</dbReference>
<dbReference type="InterPro" id="IPR027417">
    <property type="entry name" value="P-loop_NTPase"/>
</dbReference>
<feature type="domain" description="Hda lid" evidence="2">
    <location>
        <begin position="164"/>
        <end position="228"/>
    </location>
</feature>
<keyword evidence="4" id="KW-1185">Reference proteome</keyword>
<accession>A0AAU7NV64</accession>
<dbReference type="KEGG" id="mech:Q9L42_001445"/>
<dbReference type="GO" id="GO:0032297">
    <property type="term" value="P:negative regulation of DNA-templated DNA replication initiation"/>
    <property type="evidence" value="ECO:0007669"/>
    <property type="project" value="InterPro"/>
</dbReference>
<feature type="domain" description="Chromosomal replication initiator protein DnaA ATPAse" evidence="1">
    <location>
        <begin position="13"/>
        <end position="79"/>
    </location>
</feature>
<evidence type="ECO:0000313" key="4">
    <source>
        <dbReference type="Proteomes" id="UP001225378"/>
    </source>
</evidence>
<dbReference type="Gene3D" id="3.40.50.300">
    <property type="entry name" value="P-loop containing nucleotide triphosphate hydrolases"/>
    <property type="match status" value="1"/>
</dbReference>
<organism evidence="3 4">
    <name type="scientific">Methylomarinum roseum</name>
    <dbReference type="NCBI Taxonomy" id="3067653"/>
    <lineage>
        <taxon>Bacteria</taxon>
        <taxon>Pseudomonadati</taxon>
        <taxon>Pseudomonadota</taxon>
        <taxon>Gammaproteobacteria</taxon>
        <taxon>Methylococcales</taxon>
        <taxon>Methylococcaceae</taxon>
        <taxon>Methylomarinum</taxon>
    </lineage>
</organism>
<dbReference type="PANTHER" id="PTHR30050:SF5">
    <property type="entry name" value="DNAA REGULATORY INACTIVATOR HDA"/>
    <property type="match status" value="1"/>
</dbReference>
<dbReference type="SUPFAM" id="SSF52540">
    <property type="entry name" value="P-loop containing nucleoside triphosphate hydrolases"/>
    <property type="match status" value="1"/>
</dbReference>
<gene>
    <name evidence="3" type="primary">hda</name>
    <name evidence="3" type="ORF">Q9L42_001445</name>
</gene>
<feature type="domain" description="Chromosomal replication initiator protein DnaA ATPAse" evidence="1">
    <location>
        <begin position="93"/>
        <end position="157"/>
    </location>
</feature>
<evidence type="ECO:0000313" key="3">
    <source>
        <dbReference type="EMBL" id="XBS20823.1"/>
    </source>
</evidence>
<dbReference type="EMBL" id="CP157743">
    <property type="protein sequence ID" value="XBS20823.1"/>
    <property type="molecule type" value="Genomic_DNA"/>
</dbReference>
<dbReference type="Gene3D" id="1.10.8.60">
    <property type="match status" value="1"/>
</dbReference>
<evidence type="ECO:0000259" key="2">
    <source>
        <dbReference type="Pfam" id="PF22688"/>
    </source>
</evidence>
<dbReference type="RefSeq" id="WP_305906397.1">
    <property type="nucleotide sequence ID" value="NZ_CP157743.1"/>
</dbReference>
<proteinExistence type="predicted"/>
<name>A0AAU7NV64_9GAMM</name>